<accession>A0AA38MAY4</accession>
<evidence type="ECO:0000313" key="2">
    <source>
        <dbReference type="Proteomes" id="UP001168821"/>
    </source>
</evidence>
<proteinExistence type="predicted"/>
<comment type="caution">
    <text evidence="1">The sequence shown here is derived from an EMBL/GenBank/DDBJ whole genome shotgun (WGS) entry which is preliminary data.</text>
</comment>
<organism evidence="1 2">
    <name type="scientific">Zophobas morio</name>
    <dbReference type="NCBI Taxonomy" id="2755281"/>
    <lineage>
        <taxon>Eukaryota</taxon>
        <taxon>Metazoa</taxon>
        <taxon>Ecdysozoa</taxon>
        <taxon>Arthropoda</taxon>
        <taxon>Hexapoda</taxon>
        <taxon>Insecta</taxon>
        <taxon>Pterygota</taxon>
        <taxon>Neoptera</taxon>
        <taxon>Endopterygota</taxon>
        <taxon>Coleoptera</taxon>
        <taxon>Polyphaga</taxon>
        <taxon>Cucujiformia</taxon>
        <taxon>Tenebrionidae</taxon>
        <taxon>Zophobas</taxon>
    </lineage>
</organism>
<name>A0AA38MAY4_9CUCU</name>
<dbReference type="AlphaFoldDB" id="A0AA38MAY4"/>
<protein>
    <recommendedName>
        <fullName evidence="3">Transposase IS30-like HTH domain-containing protein</fullName>
    </recommendedName>
</protein>
<dbReference type="Proteomes" id="UP001168821">
    <property type="component" value="Unassembled WGS sequence"/>
</dbReference>
<reference evidence="1" key="1">
    <citation type="journal article" date="2023" name="G3 (Bethesda)">
        <title>Whole genome assemblies of Zophobas morio and Tenebrio molitor.</title>
        <authorList>
            <person name="Kaur S."/>
            <person name="Stinson S.A."/>
            <person name="diCenzo G.C."/>
        </authorList>
    </citation>
    <scope>NUCLEOTIDE SEQUENCE</scope>
    <source>
        <strain evidence="1">QUZm001</strain>
    </source>
</reference>
<evidence type="ECO:0000313" key="1">
    <source>
        <dbReference type="EMBL" id="KAJ3649536.1"/>
    </source>
</evidence>
<keyword evidence="2" id="KW-1185">Reference proteome</keyword>
<sequence length="107" mass="12694">MPRVRRSENFHQLTPFQQGRIVGMREAGISFREFGRQIGRPHVIVIRIYRDWQKEDLEAHRTGSGRSRATQERKDRLLKHSVLCRIQQNHPELLDRTGPEHVDVKFV</sequence>
<evidence type="ECO:0008006" key="3">
    <source>
        <dbReference type="Google" id="ProtNLM"/>
    </source>
</evidence>
<dbReference type="EMBL" id="JALNTZ010000006">
    <property type="protein sequence ID" value="KAJ3649536.1"/>
    <property type="molecule type" value="Genomic_DNA"/>
</dbReference>
<gene>
    <name evidence="1" type="ORF">Zmor_021276</name>
</gene>